<protein>
    <submittedName>
        <fullName evidence="1">DUF3052 domain-containing protein</fullName>
    </submittedName>
</protein>
<name>A0ABU9BTE0_9BURK</name>
<gene>
    <name evidence="1" type="ORF">AACH06_15135</name>
</gene>
<dbReference type="RefSeq" id="WP_341426574.1">
    <property type="nucleotide sequence ID" value="NZ_JBBUTG010000009.1"/>
</dbReference>
<comment type="caution">
    <text evidence="1">The sequence shown here is derived from an EMBL/GenBank/DDBJ whole genome shotgun (WGS) entry which is preliminary data.</text>
</comment>
<sequence length="116" mass="13115">MLVHVESAPEGYRDWLAPTPAGLVWAPRPDAEVAWVHLFATQRQVLADRLRQYRDALQPDATVWVSWPKKSSKVSTDITEDVIREVALPLGWVDVKVCAVSDIWSGLKLVVRKSLR</sequence>
<proteinExistence type="predicted"/>
<evidence type="ECO:0000313" key="1">
    <source>
        <dbReference type="EMBL" id="MEK8032160.1"/>
    </source>
</evidence>
<dbReference type="Proteomes" id="UP001371218">
    <property type="component" value="Unassembled WGS sequence"/>
</dbReference>
<keyword evidence="2" id="KW-1185">Reference proteome</keyword>
<organism evidence="1 2">
    <name type="scientific">Ideonella lacteola</name>
    <dbReference type="NCBI Taxonomy" id="2984193"/>
    <lineage>
        <taxon>Bacteria</taxon>
        <taxon>Pseudomonadati</taxon>
        <taxon>Pseudomonadota</taxon>
        <taxon>Betaproteobacteria</taxon>
        <taxon>Burkholderiales</taxon>
        <taxon>Sphaerotilaceae</taxon>
        <taxon>Ideonella</taxon>
    </lineage>
</organism>
<accession>A0ABU9BTE0</accession>
<reference evidence="1 2" key="1">
    <citation type="submission" date="2024-04" db="EMBL/GenBank/DDBJ databases">
        <title>Novel species of the genus Ideonella isolated from streams.</title>
        <authorList>
            <person name="Lu H."/>
        </authorList>
    </citation>
    <scope>NUCLEOTIDE SEQUENCE [LARGE SCALE GENOMIC DNA]</scope>
    <source>
        <strain evidence="1 2">DXS29W</strain>
    </source>
</reference>
<evidence type="ECO:0000313" key="2">
    <source>
        <dbReference type="Proteomes" id="UP001371218"/>
    </source>
</evidence>
<dbReference type="EMBL" id="JBBUTG010000009">
    <property type="protein sequence ID" value="MEK8032160.1"/>
    <property type="molecule type" value="Genomic_DNA"/>
</dbReference>